<keyword evidence="8 10" id="KW-0472">Membrane</keyword>
<evidence type="ECO:0000256" key="2">
    <source>
        <dbReference type="ARBA" id="ARBA00022448"/>
    </source>
</evidence>
<evidence type="ECO:0000256" key="10">
    <source>
        <dbReference type="SAM" id="Phobius"/>
    </source>
</evidence>
<dbReference type="Proteomes" id="UP001205890">
    <property type="component" value="Unassembled WGS sequence"/>
</dbReference>
<organism evidence="11 12">
    <name type="scientific">Alsobacter ponti</name>
    <dbReference type="NCBI Taxonomy" id="2962936"/>
    <lineage>
        <taxon>Bacteria</taxon>
        <taxon>Pseudomonadati</taxon>
        <taxon>Pseudomonadota</taxon>
        <taxon>Alphaproteobacteria</taxon>
        <taxon>Hyphomicrobiales</taxon>
        <taxon>Alsobacteraceae</taxon>
        <taxon>Alsobacter</taxon>
    </lineage>
</organism>
<dbReference type="InterPro" id="IPR052157">
    <property type="entry name" value="BCAA_transport_permease"/>
</dbReference>
<dbReference type="CDD" id="cd06582">
    <property type="entry name" value="TM_PBP1_LivH_like"/>
    <property type="match status" value="1"/>
</dbReference>
<dbReference type="PANTHER" id="PTHR11795">
    <property type="entry name" value="BRANCHED-CHAIN AMINO ACID TRANSPORT SYSTEM PERMEASE PROTEIN LIVH"/>
    <property type="match status" value="1"/>
</dbReference>
<protein>
    <submittedName>
        <fullName evidence="11">Branched-chain amino acid ABC transporter permease</fullName>
    </submittedName>
</protein>
<keyword evidence="7 10" id="KW-1133">Transmembrane helix</keyword>
<feature type="transmembrane region" description="Helical" evidence="10">
    <location>
        <begin position="113"/>
        <end position="135"/>
    </location>
</feature>
<evidence type="ECO:0000313" key="12">
    <source>
        <dbReference type="Proteomes" id="UP001205890"/>
    </source>
</evidence>
<feature type="transmembrane region" description="Helical" evidence="10">
    <location>
        <begin position="162"/>
        <end position="179"/>
    </location>
</feature>
<comment type="caution">
    <text evidence="11">The sequence shown here is derived from an EMBL/GenBank/DDBJ whole genome shotgun (WGS) entry which is preliminary data.</text>
</comment>
<name>A0ABT1LBM5_9HYPH</name>
<feature type="transmembrane region" description="Helical" evidence="10">
    <location>
        <begin position="211"/>
        <end position="229"/>
    </location>
</feature>
<evidence type="ECO:0000256" key="9">
    <source>
        <dbReference type="ARBA" id="ARBA00037998"/>
    </source>
</evidence>
<evidence type="ECO:0000313" key="11">
    <source>
        <dbReference type="EMBL" id="MCP8938165.1"/>
    </source>
</evidence>
<keyword evidence="4" id="KW-0997">Cell inner membrane</keyword>
<feature type="transmembrane region" description="Helical" evidence="10">
    <location>
        <begin position="241"/>
        <end position="267"/>
    </location>
</feature>
<evidence type="ECO:0000256" key="6">
    <source>
        <dbReference type="ARBA" id="ARBA00022970"/>
    </source>
</evidence>
<comment type="subcellular location">
    <subcellularLocation>
        <location evidence="1">Cell membrane</location>
        <topology evidence="1">Multi-pass membrane protein</topology>
    </subcellularLocation>
</comment>
<dbReference type="InterPro" id="IPR001851">
    <property type="entry name" value="ABC_transp_permease"/>
</dbReference>
<gene>
    <name evidence="11" type="ORF">NK718_06535</name>
</gene>
<keyword evidence="6" id="KW-0029">Amino-acid transport</keyword>
<feature type="transmembrane region" description="Helical" evidence="10">
    <location>
        <begin position="273"/>
        <end position="297"/>
    </location>
</feature>
<sequence length="307" mass="32402">MPELSFLLAQVPQAVADGVLTGAIVALGAIGVSFGLQILRFANFAHSELLTWGAYLALVVVAFAGPGTPIGPLSFGWQLIAAMLLAALLTGGLAFAMDLVIFRRLRAKNANPLSMVFAGFGAALVMRNVVVLLWGPGTYFYTNELQIAVEVLPGVRMLPDQIFILGFTFAVVVLLHLYLRYSRTGMAMRAMAESPALALACGVKVENVVRWTWFLSGALAAMAGVFLGLSPQLHPEMGFNLLLSLFAAAILGGAGSLVGAVVGGLLVGLAENLPILVISPGYKAAMPFLLLMLVLFVRPQGLFGERS</sequence>
<evidence type="ECO:0000256" key="8">
    <source>
        <dbReference type="ARBA" id="ARBA00023136"/>
    </source>
</evidence>
<reference evidence="11 12" key="1">
    <citation type="submission" date="2022-07" db="EMBL/GenBank/DDBJ databases">
        <authorList>
            <person name="Li W.-J."/>
            <person name="Deng Q.-Q."/>
        </authorList>
    </citation>
    <scope>NUCLEOTIDE SEQUENCE [LARGE SCALE GENOMIC DNA]</scope>
    <source>
        <strain evidence="11 12">SYSU M60028</strain>
    </source>
</reference>
<feature type="transmembrane region" description="Helical" evidence="10">
    <location>
        <begin position="79"/>
        <end position="101"/>
    </location>
</feature>
<keyword evidence="5 10" id="KW-0812">Transmembrane</keyword>
<keyword evidence="12" id="KW-1185">Reference proteome</keyword>
<proteinExistence type="inferred from homology"/>
<dbReference type="EMBL" id="JANCLU010000005">
    <property type="protein sequence ID" value="MCP8938165.1"/>
    <property type="molecule type" value="Genomic_DNA"/>
</dbReference>
<evidence type="ECO:0000256" key="5">
    <source>
        <dbReference type="ARBA" id="ARBA00022692"/>
    </source>
</evidence>
<dbReference type="Pfam" id="PF02653">
    <property type="entry name" value="BPD_transp_2"/>
    <property type="match status" value="1"/>
</dbReference>
<dbReference type="RefSeq" id="WP_254739830.1">
    <property type="nucleotide sequence ID" value="NZ_JANCLU010000005.1"/>
</dbReference>
<evidence type="ECO:0000256" key="4">
    <source>
        <dbReference type="ARBA" id="ARBA00022519"/>
    </source>
</evidence>
<accession>A0ABT1LBM5</accession>
<feature type="transmembrane region" description="Helical" evidence="10">
    <location>
        <begin position="49"/>
        <end position="67"/>
    </location>
</feature>
<evidence type="ECO:0000256" key="1">
    <source>
        <dbReference type="ARBA" id="ARBA00004651"/>
    </source>
</evidence>
<evidence type="ECO:0000256" key="3">
    <source>
        <dbReference type="ARBA" id="ARBA00022475"/>
    </source>
</evidence>
<dbReference type="PANTHER" id="PTHR11795:SF371">
    <property type="entry name" value="HIGH-AFFINITY BRANCHED-CHAIN AMINO ACID TRANSPORT SYSTEM PERMEASE PROTEIN LIVH"/>
    <property type="match status" value="1"/>
</dbReference>
<keyword evidence="3" id="KW-1003">Cell membrane</keyword>
<comment type="similarity">
    <text evidence="9">Belongs to the binding-protein-dependent transport system permease family. LivHM subfamily.</text>
</comment>
<feature type="transmembrane region" description="Helical" evidence="10">
    <location>
        <begin position="20"/>
        <end position="42"/>
    </location>
</feature>
<keyword evidence="2" id="KW-0813">Transport</keyword>
<evidence type="ECO:0000256" key="7">
    <source>
        <dbReference type="ARBA" id="ARBA00022989"/>
    </source>
</evidence>